<evidence type="ECO:0000256" key="1">
    <source>
        <dbReference type="SAM" id="MobiDB-lite"/>
    </source>
</evidence>
<proteinExistence type="predicted"/>
<feature type="region of interest" description="Disordered" evidence="1">
    <location>
        <begin position="1"/>
        <end position="31"/>
    </location>
</feature>
<dbReference type="Proteomes" id="UP000037122">
    <property type="component" value="Unassembled WGS sequence"/>
</dbReference>
<evidence type="ECO:0000313" key="2">
    <source>
        <dbReference type="EMBL" id="KND99616.1"/>
    </source>
</evidence>
<evidence type="ECO:0000313" key="3">
    <source>
        <dbReference type="Proteomes" id="UP000037122"/>
    </source>
</evidence>
<organism evidence="2 3">
    <name type="scientific">Candidozyma auris</name>
    <name type="common">Yeast</name>
    <name type="synonym">Candida auris</name>
    <dbReference type="NCBI Taxonomy" id="498019"/>
    <lineage>
        <taxon>Eukaryota</taxon>
        <taxon>Fungi</taxon>
        <taxon>Dikarya</taxon>
        <taxon>Ascomycota</taxon>
        <taxon>Saccharomycotina</taxon>
        <taxon>Pichiomycetes</taxon>
        <taxon>Metschnikowiaceae</taxon>
        <taxon>Candidozyma</taxon>
    </lineage>
</organism>
<dbReference type="EMBL" id="LGST01000022">
    <property type="protein sequence ID" value="KND99616.1"/>
    <property type="molecule type" value="Genomic_DNA"/>
</dbReference>
<comment type="caution">
    <text evidence="2">The sequence shown here is derived from an EMBL/GenBank/DDBJ whole genome shotgun (WGS) entry which is preliminary data.</text>
</comment>
<reference evidence="3" key="1">
    <citation type="journal article" date="2015" name="BMC Genomics">
        <title>Draft genome of a commonly misdiagnosed multidrug resistant pathogen Candida auris.</title>
        <authorList>
            <person name="Chatterjee S."/>
            <person name="Alampalli S.V."/>
            <person name="Nageshan R.K."/>
            <person name="Chettiar S.T."/>
            <person name="Joshi S."/>
            <person name="Tatu U.S."/>
        </authorList>
    </citation>
    <scope>NUCLEOTIDE SEQUENCE [LARGE SCALE GENOMIC DNA]</scope>
    <source>
        <strain evidence="3">6684</strain>
    </source>
</reference>
<gene>
    <name evidence="2" type="ORF">QG37_03407</name>
</gene>
<protein>
    <submittedName>
        <fullName evidence="2">Uncharacterized protein</fullName>
    </submittedName>
</protein>
<accession>A0A0L0NZR2</accession>
<dbReference type="AlphaFoldDB" id="A0A0L0NZR2"/>
<sequence>MARVKMVKKGSIGSMLEDGGGERKLVANGAP</sequence>
<name>A0A0L0NZR2_CANAR</name>